<evidence type="ECO:0000256" key="1">
    <source>
        <dbReference type="SAM" id="Phobius"/>
    </source>
</evidence>
<dbReference type="GO" id="GO:0016747">
    <property type="term" value="F:acyltransferase activity, transferring groups other than amino-acyl groups"/>
    <property type="evidence" value="ECO:0007669"/>
    <property type="project" value="InterPro"/>
</dbReference>
<protein>
    <recommendedName>
        <fullName evidence="2">Acyltransferase 3 domain-containing protein</fullName>
    </recommendedName>
</protein>
<dbReference type="InterPro" id="IPR052728">
    <property type="entry name" value="O2_lipid_transport_reg"/>
</dbReference>
<sequence length="267" mass="30719">MVVSACTFYDVLPILTKKEPKGWKATPPLWHRLALCFSARANIEKLLTYKESSDGLECIHGLKLMSLCLIIMGHRLMFNLGAPLTNAEFVEGFYTKVTSMILLNGPIVVDTFFGISGFLVCYLLLQEYNKRRRLNVLMLYVHRYVRLTPVYMVVLAFYTTLLVQFGSGPLWEHKVGREAERCAENWWANVLYVNNYVNPEKLCMFQSWYITCDMHLFIISPPIVYLLWKRPTIGKTLLFVATAASIVTSFLVTYLGKLDALLLLYMK</sequence>
<dbReference type="OrthoDB" id="10006435at2759"/>
<dbReference type="EMBL" id="KZ308220">
    <property type="protein sequence ID" value="KAG8224977.1"/>
    <property type="molecule type" value="Genomic_DNA"/>
</dbReference>
<feature type="domain" description="Acyltransferase 3" evidence="2">
    <location>
        <begin position="58"/>
        <end position="261"/>
    </location>
</feature>
<accession>A0A8K0NX59</accession>
<reference evidence="3" key="1">
    <citation type="submission" date="2013-04" db="EMBL/GenBank/DDBJ databases">
        <authorList>
            <person name="Qu J."/>
            <person name="Murali S.C."/>
            <person name="Bandaranaike D."/>
            <person name="Bellair M."/>
            <person name="Blankenburg K."/>
            <person name="Chao H."/>
            <person name="Dinh H."/>
            <person name="Doddapaneni H."/>
            <person name="Downs B."/>
            <person name="Dugan-Rocha S."/>
            <person name="Elkadiri S."/>
            <person name="Gnanaolivu R.D."/>
            <person name="Hernandez B."/>
            <person name="Javaid M."/>
            <person name="Jayaseelan J.C."/>
            <person name="Lee S."/>
            <person name="Li M."/>
            <person name="Ming W."/>
            <person name="Munidasa M."/>
            <person name="Muniz J."/>
            <person name="Nguyen L."/>
            <person name="Ongeri F."/>
            <person name="Osuji N."/>
            <person name="Pu L.-L."/>
            <person name="Puazo M."/>
            <person name="Qu C."/>
            <person name="Quiroz J."/>
            <person name="Raj R."/>
            <person name="Weissenberger G."/>
            <person name="Xin Y."/>
            <person name="Zou X."/>
            <person name="Han Y."/>
            <person name="Richards S."/>
            <person name="Worley K."/>
            <person name="Muzny D."/>
            <person name="Gibbs R."/>
        </authorList>
    </citation>
    <scope>NUCLEOTIDE SEQUENCE</scope>
    <source>
        <strain evidence="3">Sampled in the wild</strain>
    </source>
</reference>
<feature type="transmembrane region" description="Helical" evidence="1">
    <location>
        <begin position="237"/>
        <end position="256"/>
    </location>
</feature>
<name>A0A8K0NX59_LADFU</name>
<organism evidence="3 4">
    <name type="scientific">Ladona fulva</name>
    <name type="common">Scarce chaser dragonfly</name>
    <name type="synonym">Libellula fulva</name>
    <dbReference type="NCBI Taxonomy" id="123851"/>
    <lineage>
        <taxon>Eukaryota</taxon>
        <taxon>Metazoa</taxon>
        <taxon>Ecdysozoa</taxon>
        <taxon>Arthropoda</taxon>
        <taxon>Hexapoda</taxon>
        <taxon>Insecta</taxon>
        <taxon>Pterygota</taxon>
        <taxon>Palaeoptera</taxon>
        <taxon>Odonata</taxon>
        <taxon>Epiprocta</taxon>
        <taxon>Anisoptera</taxon>
        <taxon>Libelluloidea</taxon>
        <taxon>Libellulidae</taxon>
        <taxon>Ladona</taxon>
    </lineage>
</organism>
<keyword evidence="1" id="KW-0812">Transmembrane</keyword>
<evidence type="ECO:0000313" key="3">
    <source>
        <dbReference type="EMBL" id="KAG8224977.1"/>
    </source>
</evidence>
<feature type="transmembrane region" description="Helical" evidence="1">
    <location>
        <begin position="101"/>
        <end position="125"/>
    </location>
</feature>
<comment type="caution">
    <text evidence="3">The sequence shown here is derived from an EMBL/GenBank/DDBJ whole genome shotgun (WGS) entry which is preliminary data.</text>
</comment>
<dbReference type="Pfam" id="PF01757">
    <property type="entry name" value="Acyl_transf_3"/>
    <property type="match status" value="1"/>
</dbReference>
<keyword evidence="1" id="KW-0472">Membrane</keyword>
<feature type="transmembrane region" description="Helical" evidence="1">
    <location>
        <begin position="145"/>
        <end position="165"/>
    </location>
</feature>
<proteinExistence type="predicted"/>
<gene>
    <name evidence="3" type="ORF">J437_LFUL003355</name>
</gene>
<evidence type="ECO:0000313" key="4">
    <source>
        <dbReference type="Proteomes" id="UP000792457"/>
    </source>
</evidence>
<dbReference type="AlphaFoldDB" id="A0A8K0NX59"/>
<keyword evidence="4" id="KW-1185">Reference proteome</keyword>
<reference evidence="3" key="2">
    <citation type="submission" date="2017-10" db="EMBL/GenBank/DDBJ databases">
        <title>Ladona fulva Genome sequencing and assembly.</title>
        <authorList>
            <person name="Murali S."/>
            <person name="Richards S."/>
            <person name="Bandaranaike D."/>
            <person name="Bellair M."/>
            <person name="Blankenburg K."/>
            <person name="Chao H."/>
            <person name="Dinh H."/>
            <person name="Doddapaneni H."/>
            <person name="Dugan-Rocha S."/>
            <person name="Elkadiri S."/>
            <person name="Gnanaolivu R."/>
            <person name="Hernandez B."/>
            <person name="Skinner E."/>
            <person name="Javaid M."/>
            <person name="Lee S."/>
            <person name="Li M."/>
            <person name="Ming W."/>
            <person name="Munidasa M."/>
            <person name="Muniz J."/>
            <person name="Nguyen L."/>
            <person name="Hughes D."/>
            <person name="Osuji N."/>
            <person name="Pu L.-L."/>
            <person name="Puazo M."/>
            <person name="Qu C."/>
            <person name="Quiroz J."/>
            <person name="Raj R."/>
            <person name="Weissenberger G."/>
            <person name="Xin Y."/>
            <person name="Zou X."/>
            <person name="Han Y."/>
            <person name="Worley K."/>
            <person name="Muzny D."/>
            <person name="Gibbs R."/>
        </authorList>
    </citation>
    <scope>NUCLEOTIDE SEQUENCE</scope>
    <source>
        <strain evidence="3">Sampled in the wild</strain>
    </source>
</reference>
<dbReference type="PANTHER" id="PTHR11161">
    <property type="entry name" value="O-ACYLTRANSFERASE"/>
    <property type="match status" value="1"/>
</dbReference>
<dbReference type="PANTHER" id="PTHR11161:SF71">
    <property type="entry name" value="NOSE RESISTANT-TO-FLUOXETINE PROTEIN N-TERMINAL DOMAIN-CONTAINING PROTEIN"/>
    <property type="match status" value="1"/>
</dbReference>
<dbReference type="InterPro" id="IPR002656">
    <property type="entry name" value="Acyl_transf_3_dom"/>
</dbReference>
<evidence type="ECO:0000259" key="2">
    <source>
        <dbReference type="Pfam" id="PF01757"/>
    </source>
</evidence>
<keyword evidence="1" id="KW-1133">Transmembrane helix</keyword>
<dbReference type="Proteomes" id="UP000792457">
    <property type="component" value="Unassembled WGS sequence"/>
</dbReference>
<feature type="transmembrane region" description="Helical" evidence="1">
    <location>
        <begin position="208"/>
        <end position="228"/>
    </location>
</feature>